<evidence type="ECO:0000256" key="3">
    <source>
        <dbReference type="ARBA" id="ARBA00022553"/>
    </source>
</evidence>
<dbReference type="InterPro" id="IPR003594">
    <property type="entry name" value="HATPase_dom"/>
</dbReference>
<protein>
    <recommendedName>
        <fullName evidence="2">histidine kinase</fullName>
        <ecNumber evidence="2">2.7.13.3</ecNumber>
    </recommendedName>
</protein>
<evidence type="ECO:0000256" key="4">
    <source>
        <dbReference type="ARBA" id="ARBA00022679"/>
    </source>
</evidence>
<dbReference type="Pfam" id="PF02518">
    <property type="entry name" value="HATPase_c"/>
    <property type="match status" value="1"/>
</dbReference>
<gene>
    <name evidence="8" type="ORF">SAMN06295967_10110</name>
</gene>
<dbReference type="SUPFAM" id="SSF55874">
    <property type="entry name" value="ATPase domain of HSP90 chaperone/DNA topoisomerase II/histidine kinase"/>
    <property type="match status" value="1"/>
</dbReference>
<evidence type="ECO:0000259" key="7">
    <source>
        <dbReference type="PROSITE" id="PS50109"/>
    </source>
</evidence>
<dbReference type="InterPro" id="IPR005467">
    <property type="entry name" value="His_kinase_dom"/>
</dbReference>
<dbReference type="PROSITE" id="PS50109">
    <property type="entry name" value="HIS_KIN"/>
    <property type="match status" value="1"/>
</dbReference>
<dbReference type="InterPro" id="IPR036890">
    <property type="entry name" value="HATPase_C_sf"/>
</dbReference>
<dbReference type="Pfam" id="PF00512">
    <property type="entry name" value="HisKA"/>
    <property type="match status" value="1"/>
</dbReference>
<dbReference type="Gene3D" id="3.30.565.10">
    <property type="entry name" value="Histidine kinase-like ATPase, C-terminal domain"/>
    <property type="match status" value="1"/>
</dbReference>
<dbReference type="GO" id="GO:0000155">
    <property type="term" value="F:phosphorelay sensor kinase activity"/>
    <property type="evidence" value="ECO:0007669"/>
    <property type="project" value="InterPro"/>
</dbReference>
<proteinExistence type="predicted"/>
<dbReference type="SUPFAM" id="SSF55781">
    <property type="entry name" value="GAF domain-like"/>
    <property type="match status" value="1"/>
</dbReference>
<dbReference type="Gene3D" id="3.30.450.40">
    <property type="match status" value="1"/>
</dbReference>
<dbReference type="InterPro" id="IPR003661">
    <property type="entry name" value="HisK_dim/P_dom"/>
</dbReference>
<keyword evidence="3" id="KW-0597">Phosphoprotein</keyword>
<comment type="catalytic activity">
    <reaction evidence="1">
        <text>ATP + protein L-histidine = ADP + protein N-phospho-L-histidine.</text>
        <dbReference type="EC" id="2.7.13.3"/>
    </reaction>
</comment>
<organism evidence="8 9">
    <name type="scientific">Belliella buryatensis</name>
    <dbReference type="NCBI Taxonomy" id="1500549"/>
    <lineage>
        <taxon>Bacteria</taxon>
        <taxon>Pseudomonadati</taxon>
        <taxon>Bacteroidota</taxon>
        <taxon>Cytophagia</taxon>
        <taxon>Cytophagales</taxon>
        <taxon>Cyclobacteriaceae</taxon>
        <taxon>Belliella</taxon>
    </lineage>
</organism>
<keyword evidence="6" id="KW-0902">Two-component regulatory system</keyword>
<keyword evidence="5 8" id="KW-0418">Kinase</keyword>
<dbReference type="InterPro" id="IPR036097">
    <property type="entry name" value="HisK_dim/P_sf"/>
</dbReference>
<evidence type="ECO:0000256" key="6">
    <source>
        <dbReference type="ARBA" id="ARBA00023012"/>
    </source>
</evidence>
<evidence type="ECO:0000256" key="5">
    <source>
        <dbReference type="ARBA" id="ARBA00022777"/>
    </source>
</evidence>
<dbReference type="PANTHER" id="PTHR43711:SF26">
    <property type="entry name" value="SENSOR HISTIDINE KINASE RCSC"/>
    <property type="match status" value="1"/>
</dbReference>
<dbReference type="InterPro" id="IPR050736">
    <property type="entry name" value="Sensor_HK_Regulatory"/>
</dbReference>
<accession>A0A239AAV4</accession>
<name>A0A239AAV4_9BACT</name>
<dbReference type="Proteomes" id="UP000198480">
    <property type="component" value="Unassembled WGS sequence"/>
</dbReference>
<dbReference type="AlphaFoldDB" id="A0A239AAV4"/>
<dbReference type="InterPro" id="IPR029016">
    <property type="entry name" value="GAF-like_dom_sf"/>
</dbReference>
<dbReference type="PRINTS" id="PR00344">
    <property type="entry name" value="BCTRLSENSOR"/>
</dbReference>
<feature type="domain" description="Histidine kinase" evidence="7">
    <location>
        <begin position="194"/>
        <end position="418"/>
    </location>
</feature>
<dbReference type="PANTHER" id="PTHR43711">
    <property type="entry name" value="TWO-COMPONENT HISTIDINE KINASE"/>
    <property type="match status" value="1"/>
</dbReference>
<dbReference type="Gene3D" id="1.10.287.130">
    <property type="match status" value="1"/>
</dbReference>
<dbReference type="EC" id="2.7.13.3" evidence="2"/>
<evidence type="ECO:0000313" key="9">
    <source>
        <dbReference type="Proteomes" id="UP000198480"/>
    </source>
</evidence>
<sequence>MFCSLFVQIYPVMKFQEVPIPDNEFERILELSEYDLDYTDLEIQFKDLTKLAAKVAGTDISLVNLIDSFTQWSVSAHGFPTIQMPREDSVCQYTLMESDQFEIKDLSKDDRFSDKFYVKDSPNLRYYFGVPLTTAEGINLGALCVLDTTLKNLSQEKIELLKIIADEIVNRLKIMKAVKDLKNRMLEIKENQKKVAHDIRGPIGGIIGLAKIIQDQGNENQLEEVLDFINLIQKSGNSVLELADEILSQDYPKPEQSKPQINHSVEFSLETLKEKLLDMYGAQAVHKNVSYSVINKDGRHHVPFPKNKLLQIVGNLISNAIKFTPENGSVSVVLDLQEKEKERNELVMTVEDSGIGISKEKIQEILEGNSKSTDGTGGEKGFGFGLALVKHLVDKTKGELSIDSSSEGGTKFTVKLPV</sequence>
<dbReference type="EMBL" id="FZOK01000001">
    <property type="protein sequence ID" value="SNR92767.1"/>
    <property type="molecule type" value="Genomic_DNA"/>
</dbReference>
<keyword evidence="9" id="KW-1185">Reference proteome</keyword>
<dbReference type="SUPFAM" id="SSF47384">
    <property type="entry name" value="Homodimeric domain of signal transducing histidine kinase"/>
    <property type="match status" value="1"/>
</dbReference>
<keyword evidence="4" id="KW-0808">Transferase</keyword>
<dbReference type="InterPro" id="IPR004358">
    <property type="entry name" value="Sig_transdc_His_kin-like_C"/>
</dbReference>
<evidence type="ECO:0000256" key="2">
    <source>
        <dbReference type="ARBA" id="ARBA00012438"/>
    </source>
</evidence>
<evidence type="ECO:0000313" key="8">
    <source>
        <dbReference type="EMBL" id="SNR92767.1"/>
    </source>
</evidence>
<evidence type="ECO:0000256" key="1">
    <source>
        <dbReference type="ARBA" id="ARBA00000085"/>
    </source>
</evidence>
<dbReference type="SMART" id="SM00387">
    <property type="entry name" value="HATPase_c"/>
    <property type="match status" value="1"/>
</dbReference>
<reference evidence="9" key="1">
    <citation type="submission" date="2017-06" db="EMBL/GenBank/DDBJ databases">
        <authorList>
            <person name="Varghese N."/>
            <person name="Submissions S."/>
        </authorList>
    </citation>
    <scope>NUCLEOTIDE SEQUENCE [LARGE SCALE GENOMIC DNA]</scope>
    <source>
        <strain evidence="9">5C</strain>
    </source>
</reference>